<evidence type="ECO:0008006" key="6">
    <source>
        <dbReference type="Google" id="ProtNLM"/>
    </source>
</evidence>
<feature type="chain" id="PRO_5037883826" description="Ricin B lectin domain-containing protein" evidence="1">
    <location>
        <begin position="28"/>
        <end position="906"/>
    </location>
</feature>
<dbReference type="Gene3D" id="2.80.10.50">
    <property type="match status" value="1"/>
</dbReference>
<dbReference type="Pfam" id="PF01841">
    <property type="entry name" value="Transglut_core"/>
    <property type="match status" value="1"/>
</dbReference>
<dbReference type="Gene3D" id="2.60.120.260">
    <property type="entry name" value="Galactose-binding domain-like"/>
    <property type="match status" value="3"/>
</dbReference>
<evidence type="ECO:0000259" key="2">
    <source>
        <dbReference type="Pfam" id="PF01841"/>
    </source>
</evidence>
<evidence type="ECO:0000259" key="3">
    <source>
        <dbReference type="Pfam" id="PF14200"/>
    </source>
</evidence>
<dbReference type="SUPFAM" id="SSF54001">
    <property type="entry name" value="Cysteine proteinases"/>
    <property type="match status" value="1"/>
</dbReference>
<reference evidence="4 5" key="2">
    <citation type="journal article" date="2010" name="Stand. Genomic Sci.">
        <title>Complete genome sequence of Chitinophaga pinensis type strain (UQM 2034).</title>
        <authorList>
            <person name="Glavina Del Rio T."/>
            <person name="Abt B."/>
            <person name="Spring S."/>
            <person name="Lapidus A."/>
            <person name="Nolan M."/>
            <person name="Tice H."/>
            <person name="Copeland A."/>
            <person name="Cheng J.F."/>
            <person name="Chen F."/>
            <person name="Bruce D."/>
            <person name="Goodwin L."/>
            <person name="Pitluck S."/>
            <person name="Ivanova N."/>
            <person name="Mavromatis K."/>
            <person name="Mikhailova N."/>
            <person name="Pati A."/>
            <person name="Chen A."/>
            <person name="Palaniappan K."/>
            <person name="Land M."/>
            <person name="Hauser L."/>
            <person name="Chang Y.J."/>
            <person name="Jeffries C.D."/>
            <person name="Chain P."/>
            <person name="Saunders E."/>
            <person name="Detter J.C."/>
            <person name="Brettin T."/>
            <person name="Rohde M."/>
            <person name="Goker M."/>
            <person name="Bristow J."/>
            <person name="Eisen J.A."/>
            <person name="Markowitz V."/>
            <person name="Hugenholtz P."/>
            <person name="Kyrpides N.C."/>
            <person name="Klenk H.P."/>
            <person name="Lucas S."/>
        </authorList>
    </citation>
    <scope>NUCLEOTIDE SEQUENCE [LARGE SCALE GENOMIC DNA]</scope>
    <source>
        <strain evidence="5">ATCC 43595 / DSM 2588 / LMG 13176 / NBRC 15968 / NCIMB 11800 / UQM 2034</strain>
    </source>
</reference>
<dbReference type="PANTHER" id="PTHR35532:SF5">
    <property type="entry name" value="CARBOHYDRATE-BINDING DOMAIN-CONTAINING PROTEIN"/>
    <property type="match status" value="1"/>
</dbReference>
<dbReference type="PANTHER" id="PTHR35532">
    <property type="entry name" value="SIMILAR TO POLYHYDROXYALKANOATE DEPOLYMERASE"/>
    <property type="match status" value="1"/>
</dbReference>
<evidence type="ECO:0000313" key="4">
    <source>
        <dbReference type="EMBL" id="ACU59950.1"/>
    </source>
</evidence>
<evidence type="ECO:0000313" key="5">
    <source>
        <dbReference type="Proteomes" id="UP000002215"/>
    </source>
</evidence>
<evidence type="ECO:0000256" key="1">
    <source>
        <dbReference type="SAM" id="SignalP"/>
    </source>
</evidence>
<keyword evidence="1" id="KW-0732">Signal</keyword>
<dbReference type="EMBL" id="CP001699">
    <property type="protein sequence ID" value="ACU59950.1"/>
    <property type="molecule type" value="Genomic_DNA"/>
</dbReference>
<dbReference type="InterPro" id="IPR038765">
    <property type="entry name" value="Papain-like_cys_pep_sf"/>
</dbReference>
<dbReference type="SUPFAM" id="SSF50370">
    <property type="entry name" value="Ricin B-like lectins"/>
    <property type="match status" value="1"/>
</dbReference>
<protein>
    <recommendedName>
        <fullName evidence="6">Ricin B lectin domain-containing protein</fullName>
    </recommendedName>
</protein>
<feature type="domain" description="Transglutaminase-like" evidence="2">
    <location>
        <begin position="451"/>
        <end position="530"/>
    </location>
</feature>
<dbReference type="CDD" id="cd00161">
    <property type="entry name" value="beta-trefoil_Ricin-like"/>
    <property type="match status" value="1"/>
</dbReference>
<feature type="domain" description="Ricin B lectin" evidence="3">
    <location>
        <begin position="341"/>
        <end position="414"/>
    </location>
</feature>
<dbReference type="AlphaFoldDB" id="A0A979G323"/>
<dbReference type="InterPro" id="IPR002931">
    <property type="entry name" value="Transglutaminase-like"/>
</dbReference>
<dbReference type="KEGG" id="cpi:Cpin_2462"/>
<dbReference type="PROSITE" id="PS51257">
    <property type="entry name" value="PROKAR_LIPOPROTEIN"/>
    <property type="match status" value="1"/>
</dbReference>
<dbReference type="Pfam" id="PF14200">
    <property type="entry name" value="RicinB_lectin_2"/>
    <property type="match status" value="1"/>
</dbReference>
<feature type="signal peptide" evidence="1">
    <location>
        <begin position="1"/>
        <end position="27"/>
    </location>
</feature>
<dbReference type="Proteomes" id="UP000002215">
    <property type="component" value="Chromosome"/>
</dbReference>
<dbReference type="InterPro" id="IPR000772">
    <property type="entry name" value="Ricin_B_lectin"/>
</dbReference>
<gene>
    <name evidence="4" type="ordered locus">Cpin_2462</name>
</gene>
<organism evidence="4 5">
    <name type="scientific">Chitinophaga pinensis (strain ATCC 43595 / DSM 2588 / LMG 13176 / NBRC 15968 / NCIMB 11800 / UQM 2034)</name>
    <dbReference type="NCBI Taxonomy" id="485918"/>
    <lineage>
        <taxon>Bacteria</taxon>
        <taxon>Pseudomonadati</taxon>
        <taxon>Bacteroidota</taxon>
        <taxon>Chitinophagia</taxon>
        <taxon>Chitinophagales</taxon>
        <taxon>Chitinophagaceae</taxon>
        <taxon>Chitinophaga</taxon>
    </lineage>
</organism>
<reference evidence="5" key="1">
    <citation type="submission" date="2009-08" db="EMBL/GenBank/DDBJ databases">
        <title>The complete genome of Chitinophaga pinensis DSM 2588.</title>
        <authorList>
            <consortium name="US DOE Joint Genome Institute (JGI-PGF)"/>
            <person name="Lucas S."/>
            <person name="Copeland A."/>
            <person name="Lapidus A."/>
            <person name="Glavina del Rio T."/>
            <person name="Dalin E."/>
            <person name="Tice H."/>
            <person name="Bruce D."/>
            <person name="Goodwin L."/>
            <person name="Pitluck S."/>
            <person name="Kyrpides N."/>
            <person name="Mavromatis K."/>
            <person name="Ivanova N."/>
            <person name="Mikhailova N."/>
            <person name="Sims D."/>
            <person name="Meinche L."/>
            <person name="Brettin T."/>
            <person name="Detter J.C."/>
            <person name="Han C."/>
            <person name="Larimer F."/>
            <person name="Land M."/>
            <person name="Hauser L."/>
            <person name="Markowitz V."/>
            <person name="Cheng J.-F."/>
            <person name="Hugenholtz P."/>
            <person name="Woyke T."/>
            <person name="Wu D."/>
            <person name="Spring S."/>
            <person name="Klenk H.-P."/>
            <person name="Eisen J.A."/>
        </authorList>
    </citation>
    <scope>NUCLEOTIDE SEQUENCE [LARGE SCALE GENOMIC DNA]</scope>
    <source>
        <strain evidence="5">ATCC 43595 / DSM 2588 / LMG 13176 / NBRC 15968 / NCIMB 11800 / UQM 2034</strain>
    </source>
</reference>
<dbReference type="InterPro" id="IPR035992">
    <property type="entry name" value="Ricin_B-like_lectins"/>
</dbReference>
<sequence>MSIVMKNISITIMLALLGLLCACNAKKGNVEQEVLSYFKKQQNPEKLKAARYLLTNMKGHYSLAGPNYDKYVQIFREISIIPGDKRNTAIMDRMNFHKIGDSFFMEKDESSLTAEYLIKHIEYAYAVWEKVPWRKDYSFDIFCEYVLPYRIENEHHSNWIRHFHEAFAGIFDELHFAGGSVYKAVDYCTDTTRYIAMPDGDSTTLVRLSPGKNHITFDSIYVEADEEKWIRIQYTSGLDSAALRLVVNGKDTILKNLNTAGSLYCYPGHQVRIKHPFHKGINTIEVSVSNNPIGLDYLDIIPVEKFYRNTPAFQITDGATYAIYNAANSKGLNTVLKSTGQFNVQNIDYGYFALRTKGKKNTMTLAWDTYYSQDTLRQAAFSGDDNQQWAIIPVGNDHYKILSKRNGKCVELLKDGQLAVRNEYAGNIQQQWRFERTDSTIRFDTASHVPQNTPLEYACRVKDAINFEWMIFSNYFPALPASNIFENHVGDCRAQSHYLVYILRSLGIPAVSEVNLQRPNRTMGHDWNAIIGSKGETIYYQIDTKPATGKPDSPIAKIYRRTFKVDSSALPFKKYPSENIPLTFDNPYFKDVTSDYFRTKTVAVDLFETAKDIKDRHAYLCVWDDAKWLPIAWGDIHNGKATFRDMGLNALYLPVIYKDEKTFIPIGTPFILRDSLIQYVSPQQEQQVQAVLKRKYYWPEEHFMDFRLNGGRFQAANKADFSDAVTLYTVKGKIAPIPYNIPVSDTKTYKYYRYLGPRSGYGNLAELKFYDKAGREMKGKIIGSEESYKLLGNTKDKAFDDDVLTFYDGFSRNISWLGMEFAQPVAIGKIKFIPRNDGNCIEMGDDYELMYWNNKDWQSLGMVIAREDSLIYKNCPKDALFLLHDKTKGKQERIFTIDKKGKQVWW</sequence>
<proteinExistence type="predicted"/>
<accession>A0A979G323</accession>
<name>A0A979G323_CHIPD</name>